<dbReference type="RefSeq" id="WP_186889280.1">
    <property type="nucleotide sequence ID" value="NZ_JACOFU010000001.1"/>
</dbReference>
<feature type="domain" description="Response regulatory" evidence="12">
    <location>
        <begin position="1"/>
        <end position="117"/>
    </location>
</feature>
<evidence type="ECO:0000256" key="6">
    <source>
        <dbReference type="ARBA" id="ARBA00022840"/>
    </source>
</evidence>
<feature type="modified residue" description="Phosphohistidine" evidence="10">
    <location>
        <position position="199"/>
    </location>
</feature>
<evidence type="ECO:0000256" key="9">
    <source>
        <dbReference type="ARBA" id="ARBA00023136"/>
    </source>
</evidence>
<dbReference type="InterPro" id="IPR001789">
    <property type="entry name" value="Sig_transdc_resp-reg_receiver"/>
</dbReference>
<evidence type="ECO:0000256" key="3">
    <source>
        <dbReference type="ARBA" id="ARBA00022553"/>
    </source>
</evidence>
<evidence type="ECO:0000313" key="15">
    <source>
        <dbReference type="Proteomes" id="UP000643610"/>
    </source>
</evidence>
<proteinExistence type="predicted"/>
<dbReference type="Gene3D" id="3.40.50.2300">
    <property type="match status" value="1"/>
</dbReference>
<dbReference type="Proteomes" id="UP000643610">
    <property type="component" value="Unassembled WGS sequence"/>
</dbReference>
<evidence type="ECO:0000313" key="14">
    <source>
        <dbReference type="EMBL" id="MBC3830255.1"/>
    </source>
</evidence>
<evidence type="ECO:0000259" key="12">
    <source>
        <dbReference type="PROSITE" id="PS50110"/>
    </source>
</evidence>
<keyword evidence="5" id="KW-0547">Nucleotide-binding</keyword>
<evidence type="ECO:0000256" key="4">
    <source>
        <dbReference type="ARBA" id="ARBA00022692"/>
    </source>
</evidence>
<protein>
    <submittedName>
        <fullName evidence="14">Response regulator</fullName>
    </submittedName>
</protein>
<evidence type="ECO:0000256" key="1">
    <source>
        <dbReference type="ARBA" id="ARBA00004651"/>
    </source>
</evidence>
<keyword evidence="2" id="KW-1003">Cell membrane</keyword>
<dbReference type="Pfam" id="PF00072">
    <property type="entry name" value="Response_reg"/>
    <property type="match status" value="1"/>
</dbReference>
<name>A0ABR6XLE9_9BURK</name>
<keyword evidence="15" id="KW-1185">Reference proteome</keyword>
<dbReference type="PROSITE" id="PS50110">
    <property type="entry name" value="RESPONSE_REGULATORY"/>
    <property type="match status" value="1"/>
</dbReference>
<dbReference type="Gene3D" id="1.20.120.160">
    <property type="entry name" value="HPT domain"/>
    <property type="match status" value="1"/>
</dbReference>
<evidence type="ECO:0000256" key="10">
    <source>
        <dbReference type="PROSITE-ProRule" id="PRU00110"/>
    </source>
</evidence>
<dbReference type="CDD" id="cd17546">
    <property type="entry name" value="REC_hyHK_CKI1_RcsC-like"/>
    <property type="match status" value="1"/>
</dbReference>
<accession>A0ABR6XLE9</accession>
<evidence type="ECO:0000256" key="5">
    <source>
        <dbReference type="ARBA" id="ARBA00022741"/>
    </source>
</evidence>
<evidence type="ECO:0000259" key="13">
    <source>
        <dbReference type="PROSITE" id="PS50894"/>
    </source>
</evidence>
<dbReference type="SUPFAM" id="SSF47226">
    <property type="entry name" value="Histidine-containing phosphotransfer domain, HPT domain"/>
    <property type="match status" value="1"/>
</dbReference>
<evidence type="ECO:0000256" key="2">
    <source>
        <dbReference type="ARBA" id="ARBA00022475"/>
    </source>
</evidence>
<dbReference type="Pfam" id="PF01627">
    <property type="entry name" value="Hpt"/>
    <property type="match status" value="1"/>
</dbReference>
<evidence type="ECO:0000256" key="11">
    <source>
        <dbReference type="PROSITE-ProRule" id="PRU00169"/>
    </source>
</evidence>
<feature type="modified residue" description="4-aspartylphosphate" evidence="11">
    <location>
        <position position="50"/>
    </location>
</feature>
<dbReference type="PROSITE" id="PS50894">
    <property type="entry name" value="HPT"/>
    <property type="match status" value="1"/>
</dbReference>
<evidence type="ECO:0000256" key="8">
    <source>
        <dbReference type="ARBA" id="ARBA00023012"/>
    </source>
</evidence>
<comment type="subcellular location">
    <subcellularLocation>
        <location evidence="1">Cell membrane</location>
        <topology evidence="1">Multi-pass membrane protein</topology>
    </subcellularLocation>
</comment>
<dbReference type="EMBL" id="JACOFU010000001">
    <property type="protein sequence ID" value="MBC3830255.1"/>
    <property type="molecule type" value="Genomic_DNA"/>
</dbReference>
<dbReference type="InterPro" id="IPR008207">
    <property type="entry name" value="Sig_transdc_His_kin_Hpt_dom"/>
</dbReference>
<organism evidence="14 15">
    <name type="scientific">Undibacterium amnicola</name>
    <dbReference type="NCBI Taxonomy" id="1834038"/>
    <lineage>
        <taxon>Bacteria</taxon>
        <taxon>Pseudomonadati</taxon>
        <taxon>Pseudomonadota</taxon>
        <taxon>Betaproteobacteria</taxon>
        <taxon>Burkholderiales</taxon>
        <taxon>Oxalobacteraceae</taxon>
        <taxon>Undibacterium</taxon>
    </lineage>
</organism>
<dbReference type="InterPro" id="IPR036641">
    <property type="entry name" value="HPT_dom_sf"/>
</dbReference>
<evidence type="ECO:0000256" key="7">
    <source>
        <dbReference type="ARBA" id="ARBA00022989"/>
    </source>
</evidence>
<dbReference type="PANTHER" id="PTHR45339:SF1">
    <property type="entry name" value="HYBRID SIGNAL TRANSDUCTION HISTIDINE KINASE J"/>
    <property type="match status" value="1"/>
</dbReference>
<feature type="domain" description="HPt" evidence="13">
    <location>
        <begin position="159"/>
        <end position="254"/>
    </location>
</feature>
<gene>
    <name evidence="14" type="ORF">H8K33_01900</name>
</gene>
<dbReference type="SUPFAM" id="SSF52172">
    <property type="entry name" value="CheY-like"/>
    <property type="match status" value="1"/>
</dbReference>
<comment type="caution">
    <text evidence="14">The sequence shown here is derived from an EMBL/GenBank/DDBJ whole genome shotgun (WGS) entry which is preliminary data.</text>
</comment>
<dbReference type="InterPro" id="IPR011006">
    <property type="entry name" value="CheY-like_superfamily"/>
</dbReference>
<keyword evidence="9" id="KW-0472">Membrane</keyword>
<dbReference type="PANTHER" id="PTHR45339">
    <property type="entry name" value="HYBRID SIGNAL TRANSDUCTION HISTIDINE KINASE J"/>
    <property type="match status" value="1"/>
</dbReference>
<dbReference type="SMART" id="SM00448">
    <property type="entry name" value="REC"/>
    <property type="match status" value="1"/>
</dbReference>
<keyword evidence="7" id="KW-1133">Transmembrane helix</keyword>
<keyword evidence="6" id="KW-0067">ATP-binding</keyword>
<keyword evidence="4" id="KW-0812">Transmembrane</keyword>
<reference evidence="14 15" key="1">
    <citation type="submission" date="2020-08" db="EMBL/GenBank/DDBJ databases">
        <title>Novel species isolated from subtropical streams in China.</title>
        <authorList>
            <person name="Lu H."/>
        </authorList>
    </citation>
    <scope>NUCLEOTIDE SEQUENCE [LARGE SCALE GENOMIC DNA]</scope>
    <source>
        <strain evidence="14 15">KCTC 52442</strain>
    </source>
</reference>
<keyword evidence="8" id="KW-0902">Two-component regulatory system</keyword>
<sequence length="359" mass="40202">MAEDDDFNQEIAAELLSQRGYELTATNNGQQLLAELLARPIGFYPLILMDIEMPVMDGYQATQEIRKNSLYEYIPIVALTAHHSEATRTRCREVGMQDFISKPFDPEVLYEKLEKWLGNKGNSEFEIASNAIPHDSKFPFLPKLVHIDTERGFQLSGSNQQLYLQLLKRFVETQPTTVNQLTHASISEVSTENFKRLIHTTKSICATIGASNTASRFEELENLLRDAAVNHHTSELSSYLDDAKTSLEHAIAEVLHYLHSQEKTAVTSTQQTSALINLPALSEQFIALLQAADTEAIDFFQKYKADLMMALSTSTFAALSDAVSEYDFDKAILLMSNADRADNASNEIKGNKIPNKESN</sequence>
<keyword evidence="3 11" id="KW-0597">Phosphoprotein</keyword>